<evidence type="ECO:0000313" key="2">
    <source>
        <dbReference type="EMBL" id="MDT0328901.1"/>
    </source>
</evidence>
<dbReference type="PANTHER" id="PTHR43689:SF8">
    <property type="entry name" value="ALPHA_BETA-HYDROLASES SUPERFAMILY PROTEIN"/>
    <property type="match status" value="1"/>
</dbReference>
<dbReference type="InterPro" id="IPR000073">
    <property type="entry name" value="AB_hydrolase_1"/>
</dbReference>
<dbReference type="PANTHER" id="PTHR43689">
    <property type="entry name" value="HYDROLASE"/>
    <property type="match status" value="1"/>
</dbReference>
<keyword evidence="2" id="KW-0378">Hydrolase</keyword>
<dbReference type="Proteomes" id="UP001183390">
    <property type="component" value="Unassembled WGS sequence"/>
</dbReference>
<dbReference type="InterPro" id="IPR029058">
    <property type="entry name" value="AB_hydrolase_fold"/>
</dbReference>
<dbReference type="Pfam" id="PF00561">
    <property type="entry name" value="Abhydrolase_1"/>
    <property type="match status" value="1"/>
</dbReference>
<dbReference type="SUPFAM" id="SSF53474">
    <property type="entry name" value="alpha/beta-Hydrolases"/>
    <property type="match status" value="1"/>
</dbReference>
<dbReference type="PRINTS" id="PR00412">
    <property type="entry name" value="EPOXHYDRLASE"/>
</dbReference>
<accession>A0ABU2M9I2</accession>
<proteinExistence type="predicted"/>
<protein>
    <submittedName>
        <fullName evidence="2">Alpha/beta fold hydrolase</fullName>
    </submittedName>
</protein>
<feature type="domain" description="AB hydrolase-1" evidence="1">
    <location>
        <begin position="28"/>
        <end position="270"/>
    </location>
</feature>
<name>A0ABU2M9I2_9ACTN</name>
<sequence length="288" mass="30420">MPPGAEVGFIEVDGGRVRALTAGEPTAPPIVLIHGGGTDNAAISWYRLIEPLGRTHRVIAVDLPGFGGTTGIPPVGGPWEQADLVARTMAAIGVEGAVAVGVSMGGDVALRLALRHPGVVDGLVLIAPCGLVPILRDRFAHGAAWLTTRLPERLLVALGGFTGRFTRSLMRAVVHDIATLPEPVIEEFAREATAPGASLAFVRYNLATIGRGTMLNYAMDEVASITAPTLFLHGEKDPLVPIDGSRRAAALMPDARLVSVPECGHLAHLEAHDRFLSEVIRFLDGIRR</sequence>
<dbReference type="GO" id="GO:0016787">
    <property type="term" value="F:hydrolase activity"/>
    <property type="evidence" value="ECO:0007669"/>
    <property type="project" value="UniProtKB-KW"/>
</dbReference>
<dbReference type="EMBL" id="JAVREP010000006">
    <property type="protein sequence ID" value="MDT0328901.1"/>
    <property type="molecule type" value="Genomic_DNA"/>
</dbReference>
<keyword evidence="3" id="KW-1185">Reference proteome</keyword>
<reference evidence="3" key="1">
    <citation type="submission" date="2023-07" db="EMBL/GenBank/DDBJ databases">
        <title>30 novel species of actinomycetes from the DSMZ collection.</title>
        <authorList>
            <person name="Nouioui I."/>
        </authorList>
    </citation>
    <scope>NUCLEOTIDE SEQUENCE [LARGE SCALE GENOMIC DNA]</scope>
    <source>
        <strain evidence="3">DSM 44743</strain>
    </source>
</reference>
<gene>
    <name evidence="2" type="ORF">RM479_10820</name>
</gene>
<evidence type="ECO:0000313" key="3">
    <source>
        <dbReference type="Proteomes" id="UP001183390"/>
    </source>
</evidence>
<dbReference type="Gene3D" id="3.40.50.1820">
    <property type="entry name" value="alpha/beta hydrolase"/>
    <property type="match status" value="1"/>
</dbReference>
<comment type="caution">
    <text evidence="2">The sequence shown here is derived from an EMBL/GenBank/DDBJ whole genome shotgun (WGS) entry which is preliminary data.</text>
</comment>
<dbReference type="PRINTS" id="PR00111">
    <property type="entry name" value="ABHYDROLASE"/>
</dbReference>
<evidence type="ECO:0000259" key="1">
    <source>
        <dbReference type="Pfam" id="PF00561"/>
    </source>
</evidence>
<organism evidence="2 3">
    <name type="scientific">Nocardiopsis lambiniae</name>
    <dbReference type="NCBI Taxonomy" id="3075539"/>
    <lineage>
        <taxon>Bacteria</taxon>
        <taxon>Bacillati</taxon>
        <taxon>Actinomycetota</taxon>
        <taxon>Actinomycetes</taxon>
        <taxon>Streptosporangiales</taxon>
        <taxon>Nocardiopsidaceae</taxon>
        <taxon>Nocardiopsis</taxon>
    </lineage>
</organism>
<dbReference type="InterPro" id="IPR000639">
    <property type="entry name" value="Epox_hydrolase-like"/>
</dbReference>